<dbReference type="InterPro" id="IPR050377">
    <property type="entry name" value="Radical_SAM_PqqE_MftC-like"/>
</dbReference>
<dbReference type="SFLD" id="SFLDG01103">
    <property type="entry name" value="Uncharacterised_Radical_SAM_Su"/>
    <property type="match status" value="1"/>
</dbReference>
<dbReference type="RefSeq" id="WP_092405420.1">
    <property type="nucleotide sequence ID" value="NZ_FOVF01000004.1"/>
</dbReference>
<dbReference type="InterPro" id="IPR013785">
    <property type="entry name" value="Aldolase_TIM"/>
</dbReference>
<dbReference type="InterPro" id="IPR007197">
    <property type="entry name" value="rSAM"/>
</dbReference>
<dbReference type="OrthoDB" id="4501241at2"/>
<dbReference type="AlphaFoldDB" id="A0A1I4WAB1"/>
<keyword evidence="2" id="KW-0949">S-adenosyl-L-methionine</keyword>
<protein>
    <submittedName>
        <fullName evidence="6">His-Xaa-Ser system radical SAM maturase HxsC</fullName>
    </submittedName>
</protein>
<dbReference type="SFLD" id="SFLDS00029">
    <property type="entry name" value="Radical_SAM"/>
    <property type="match status" value="1"/>
</dbReference>
<dbReference type="CDD" id="cd01335">
    <property type="entry name" value="Radical_SAM"/>
    <property type="match status" value="1"/>
</dbReference>
<evidence type="ECO:0000256" key="1">
    <source>
        <dbReference type="ARBA" id="ARBA00001966"/>
    </source>
</evidence>
<dbReference type="SFLD" id="SFLDG01067">
    <property type="entry name" value="SPASM/twitch_domain_containing"/>
    <property type="match status" value="1"/>
</dbReference>
<dbReference type="Proteomes" id="UP000198575">
    <property type="component" value="Unassembled WGS sequence"/>
</dbReference>
<evidence type="ECO:0000256" key="5">
    <source>
        <dbReference type="ARBA" id="ARBA00023014"/>
    </source>
</evidence>
<name>A0A1I4WAB1_9GAMM</name>
<evidence type="ECO:0000313" key="6">
    <source>
        <dbReference type="EMBL" id="SFN10375.1"/>
    </source>
</evidence>
<dbReference type="SUPFAM" id="SSF102114">
    <property type="entry name" value="Radical SAM enzymes"/>
    <property type="match status" value="1"/>
</dbReference>
<dbReference type="GO" id="GO:0003824">
    <property type="term" value="F:catalytic activity"/>
    <property type="evidence" value="ECO:0007669"/>
    <property type="project" value="InterPro"/>
</dbReference>
<dbReference type="NCBIfam" id="TIGR03977">
    <property type="entry name" value="rSAM_pair_HxsC"/>
    <property type="match status" value="1"/>
</dbReference>
<organism evidence="6 7">
    <name type="scientific">Dokdonella immobilis</name>
    <dbReference type="NCBI Taxonomy" id="578942"/>
    <lineage>
        <taxon>Bacteria</taxon>
        <taxon>Pseudomonadati</taxon>
        <taxon>Pseudomonadota</taxon>
        <taxon>Gammaproteobacteria</taxon>
        <taxon>Lysobacterales</taxon>
        <taxon>Rhodanobacteraceae</taxon>
        <taxon>Dokdonella</taxon>
    </lineage>
</organism>
<dbReference type="PANTHER" id="PTHR11228">
    <property type="entry name" value="RADICAL SAM DOMAIN PROTEIN"/>
    <property type="match status" value="1"/>
</dbReference>
<reference evidence="6 7" key="1">
    <citation type="submission" date="2016-10" db="EMBL/GenBank/DDBJ databases">
        <authorList>
            <person name="de Groot N.N."/>
        </authorList>
    </citation>
    <scope>NUCLEOTIDE SEQUENCE [LARGE SCALE GENOMIC DNA]</scope>
    <source>
        <strain evidence="6 7">CGMCC 1.7659</strain>
    </source>
</reference>
<evidence type="ECO:0000256" key="4">
    <source>
        <dbReference type="ARBA" id="ARBA00023004"/>
    </source>
</evidence>
<gene>
    <name evidence="6" type="ORF">SAMN05216289_104121</name>
</gene>
<dbReference type="InterPro" id="IPR024032">
    <property type="entry name" value="rSAM_paired_HxsC"/>
</dbReference>
<sequence length="400" mass="44270">MLPLDTKAKLTNWGHAPLLKVADLAEMAVGRFPFERMALDLRSIGQKSAATAELVGLPWAGFIANQDAQLPSGRPGVVLDDRAGIVRPGDVIELQPLRSRVLVRYRRGDASNVLFATEQCNSYCMMCSQPPHDVDDAWRIEQMCELVKLIDADTPSLAISGGEPTLLGAGLNRVIGHCADRLPATPLHVLTNGRRFSAHGYAATFEAAHPALSWGVPLYGDHFCLHDYVVQSSGAFAETIKGLYALHQAGQRIEIRVVLVKPTVERLQELVRYLYRNLPFVEHVALMGIEPTGFAKAHYDDIWIDPADMADALEAAVEFLAARSMAVSLFNLPLCALSRSLWPFARQSISNWKRDYLPPCEGCLVRERCAGFFSWTTDAWTSRAIRTITHHEEGVSCEKH</sequence>
<keyword evidence="5" id="KW-0411">Iron-sulfur</keyword>
<dbReference type="STRING" id="578942.SAMN05216289_104121"/>
<proteinExistence type="predicted"/>
<dbReference type="GO" id="GO:0051536">
    <property type="term" value="F:iron-sulfur cluster binding"/>
    <property type="evidence" value="ECO:0007669"/>
    <property type="project" value="UniProtKB-KW"/>
</dbReference>
<evidence type="ECO:0000313" key="7">
    <source>
        <dbReference type="Proteomes" id="UP000198575"/>
    </source>
</evidence>
<comment type="cofactor">
    <cofactor evidence="1">
        <name>[4Fe-4S] cluster</name>
        <dbReference type="ChEBI" id="CHEBI:49883"/>
    </cofactor>
</comment>
<dbReference type="GO" id="GO:0046872">
    <property type="term" value="F:metal ion binding"/>
    <property type="evidence" value="ECO:0007669"/>
    <property type="project" value="UniProtKB-KW"/>
</dbReference>
<dbReference type="Gene3D" id="3.20.20.70">
    <property type="entry name" value="Aldolase class I"/>
    <property type="match status" value="1"/>
</dbReference>
<evidence type="ECO:0000256" key="3">
    <source>
        <dbReference type="ARBA" id="ARBA00022723"/>
    </source>
</evidence>
<dbReference type="EMBL" id="FOVF01000004">
    <property type="protein sequence ID" value="SFN10375.1"/>
    <property type="molecule type" value="Genomic_DNA"/>
</dbReference>
<keyword evidence="4" id="KW-0408">Iron</keyword>
<dbReference type="InterPro" id="IPR058240">
    <property type="entry name" value="rSAM_sf"/>
</dbReference>
<keyword evidence="7" id="KW-1185">Reference proteome</keyword>
<evidence type="ECO:0000256" key="2">
    <source>
        <dbReference type="ARBA" id="ARBA00022691"/>
    </source>
</evidence>
<accession>A0A1I4WAB1</accession>
<keyword evidence="3" id="KW-0479">Metal-binding</keyword>
<dbReference type="PANTHER" id="PTHR11228:SF7">
    <property type="entry name" value="PQQA PEPTIDE CYCLASE"/>
    <property type="match status" value="1"/>
</dbReference>